<dbReference type="GO" id="GO:0016787">
    <property type="term" value="F:hydrolase activity"/>
    <property type="evidence" value="ECO:0007669"/>
    <property type="project" value="UniProtKB-KW"/>
</dbReference>
<reference evidence="2" key="1">
    <citation type="submission" date="2018-06" db="EMBL/GenBank/DDBJ databases">
        <authorList>
            <person name="Zhirakovskaya E."/>
        </authorList>
    </citation>
    <scope>NUCLEOTIDE SEQUENCE</scope>
</reference>
<dbReference type="SUPFAM" id="SSF56281">
    <property type="entry name" value="Metallo-hydrolase/oxidoreductase"/>
    <property type="match status" value="1"/>
</dbReference>
<dbReference type="SMART" id="SM00849">
    <property type="entry name" value="Lactamase_B"/>
    <property type="match status" value="1"/>
</dbReference>
<accession>A0A3B1AR79</accession>
<dbReference type="PANTHER" id="PTHR42951">
    <property type="entry name" value="METALLO-BETA-LACTAMASE DOMAIN-CONTAINING"/>
    <property type="match status" value="1"/>
</dbReference>
<sequence>MKYIIALTAALFIGLTNILFAQNQYDSVEIKTIKVDDGLYMLQGAGGNIGISSGVDGIFMIDDQFAPLTPKILAAIKEISPKPVKFVINTHWHFDHTGGNENLGNEGVIIVAHDNVYKRLNSDQFMKDFNMNIPAAPKAALPVVTFNDRVSFHMNGLEIQAQHFANAHTDGDSVIFFKNKNAIHAGDIFFNGLYPYIDSGAGGSIYGMIKTVKHILGQIDDQTKIIPGHGPLANKQDLQDYQQMLAEVVKNLEPLAQEGLPLEEAIKRDPLKNLNETWGGGFLKPEKFIEIIYATIQKHAKK</sequence>
<dbReference type="PANTHER" id="PTHR42951:SF4">
    <property type="entry name" value="ACYL-COENZYME A THIOESTERASE MBLAC2"/>
    <property type="match status" value="1"/>
</dbReference>
<gene>
    <name evidence="2" type="ORF">MNBD_ALPHA03-924</name>
</gene>
<dbReference type="Gene3D" id="3.60.15.10">
    <property type="entry name" value="Ribonuclease Z/Hydroxyacylglutathione hydrolase-like"/>
    <property type="match status" value="1"/>
</dbReference>
<keyword evidence="2" id="KW-0378">Hydrolase</keyword>
<dbReference type="CDD" id="cd16282">
    <property type="entry name" value="metallo-hydrolase-like_MBL-fold"/>
    <property type="match status" value="1"/>
</dbReference>
<dbReference type="InterPro" id="IPR036866">
    <property type="entry name" value="RibonucZ/Hydroxyglut_hydro"/>
</dbReference>
<protein>
    <submittedName>
        <fullName evidence="2">MBL-fold metallo-hydrolase superfamily</fullName>
    </submittedName>
</protein>
<name>A0A3B1AR79_9ZZZZ</name>
<dbReference type="InterPro" id="IPR001279">
    <property type="entry name" value="Metallo-B-lactamas"/>
</dbReference>
<evidence type="ECO:0000313" key="2">
    <source>
        <dbReference type="EMBL" id="VAX08459.1"/>
    </source>
</evidence>
<dbReference type="Pfam" id="PF00753">
    <property type="entry name" value="Lactamase_B"/>
    <property type="match status" value="1"/>
</dbReference>
<dbReference type="InterPro" id="IPR050855">
    <property type="entry name" value="NDM-1-like"/>
</dbReference>
<proteinExistence type="predicted"/>
<dbReference type="AlphaFoldDB" id="A0A3B1AR79"/>
<feature type="domain" description="Metallo-beta-lactamase" evidence="1">
    <location>
        <begin position="46"/>
        <end position="229"/>
    </location>
</feature>
<organism evidence="2">
    <name type="scientific">hydrothermal vent metagenome</name>
    <dbReference type="NCBI Taxonomy" id="652676"/>
    <lineage>
        <taxon>unclassified sequences</taxon>
        <taxon>metagenomes</taxon>
        <taxon>ecological metagenomes</taxon>
    </lineage>
</organism>
<evidence type="ECO:0000259" key="1">
    <source>
        <dbReference type="SMART" id="SM00849"/>
    </source>
</evidence>
<dbReference type="EMBL" id="UOFW01000240">
    <property type="protein sequence ID" value="VAX08459.1"/>
    <property type="molecule type" value="Genomic_DNA"/>
</dbReference>